<comment type="similarity">
    <text evidence="1">Belongs to the helicase family. RecQ subfamily.</text>
</comment>
<dbReference type="PROSITE" id="PS51194">
    <property type="entry name" value="HELICASE_CTER"/>
    <property type="match status" value="1"/>
</dbReference>
<accession>A0AAD7AC67</accession>
<evidence type="ECO:0000256" key="2">
    <source>
        <dbReference type="ARBA" id="ARBA00022741"/>
    </source>
</evidence>
<feature type="signal peptide" evidence="6">
    <location>
        <begin position="1"/>
        <end position="21"/>
    </location>
</feature>
<protein>
    <recommendedName>
        <fullName evidence="5">DNA 3'-5' helicase</fullName>
        <ecNumber evidence="5">5.6.2.4</ecNumber>
    </recommendedName>
</protein>
<dbReference type="SMART" id="SM00487">
    <property type="entry name" value="DEXDc"/>
    <property type="match status" value="1"/>
</dbReference>
<evidence type="ECO:0000256" key="5">
    <source>
        <dbReference type="ARBA" id="ARBA00034808"/>
    </source>
</evidence>
<dbReference type="GO" id="GO:0005634">
    <property type="term" value="C:nucleus"/>
    <property type="evidence" value="ECO:0007669"/>
    <property type="project" value="TreeGrafter"/>
</dbReference>
<name>A0AAD7AC67_9AGAR</name>
<keyword evidence="3" id="KW-0067">ATP-binding</keyword>
<dbReference type="GO" id="GO:0005694">
    <property type="term" value="C:chromosome"/>
    <property type="evidence" value="ECO:0007669"/>
    <property type="project" value="TreeGrafter"/>
</dbReference>
<proteinExistence type="inferred from homology"/>
<comment type="catalytic activity">
    <reaction evidence="4">
        <text>Couples ATP hydrolysis with the unwinding of duplex DNA by translocating in the 3'-5' direction.</text>
        <dbReference type="EC" id="5.6.2.4"/>
    </reaction>
</comment>
<evidence type="ECO:0000259" key="7">
    <source>
        <dbReference type="PROSITE" id="PS51192"/>
    </source>
</evidence>
<feature type="chain" id="PRO_5042080670" description="DNA 3'-5' helicase" evidence="6">
    <location>
        <begin position="22"/>
        <end position="630"/>
    </location>
</feature>
<evidence type="ECO:0000259" key="8">
    <source>
        <dbReference type="PROSITE" id="PS51194"/>
    </source>
</evidence>
<organism evidence="9 10">
    <name type="scientific">Mycena albidolilacea</name>
    <dbReference type="NCBI Taxonomy" id="1033008"/>
    <lineage>
        <taxon>Eukaryota</taxon>
        <taxon>Fungi</taxon>
        <taxon>Dikarya</taxon>
        <taxon>Basidiomycota</taxon>
        <taxon>Agaricomycotina</taxon>
        <taxon>Agaricomycetes</taxon>
        <taxon>Agaricomycetidae</taxon>
        <taxon>Agaricales</taxon>
        <taxon>Marasmiineae</taxon>
        <taxon>Mycenaceae</taxon>
        <taxon>Mycena</taxon>
    </lineage>
</organism>
<dbReference type="EMBL" id="JARIHO010000010">
    <property type="protein sequence ID" value="KAJ7354352.1"/>
    <property type="molecule type" value="Genomic_DNA"/>
</dbReference>
<evidence type="ECO:0000256" key="3">
    <source>
        <dbReference type="ARBA" id="ARBA00022840"/>
    </source>
</evidence>
<comment type="caution">
    <text evidence="9">The sequence shown here is derived from an EMBL/GenBank/DDBJ whole genome shotgun (WGS) entry which is preliminary data.</text>
</comment>
<dbReference type="Gene3D" id="3.40.50.300">
    <property type="entry name" value="P-loop containing nucleotide triphosphate hydrolases"/>
    <property type="match status" value="2"/>
</dbReference>
<feature type="domain" description="Helicase ATP-binding" evidence="7">
    <location>
        <begin position="54"/>
        <end position="247"/>
    </location>
</feature>
<feature type="domain" description="Helicase C-terminal" evidence="8">
    <location>
        <begin position="277"/>
        <end position="436"/>
    </location>
</feature>
<dbReference type="PROSITE" id="PS51192">
    <property type="entry name" value="HELICASE_ATP_BIND_1"/>
    <property type="match status" value="1"/>
</dbReference>
<dbReference type="GO" id="GO:0005524">
    <property type="term" value="F:ATP binding"/>
    <property type="evidence" value="ECO:0007669"/>
    <property type="project" value="UniProtKB-KW"/>
</dbReference>
<dbReference type="Proteomes" id="UP001218218">
    <property type="component" value="Unassembled WGS sequence"/>
</dbReference>
<dbReference type="GO" id="GO:0003676">
    <property type="term" value="F:nucleic acid binding"/>
    <property type="evidence" value="ECO:0007669"/>
    <property type="project" value="InterPro"/>
</dbReference>
<dbReference type="GO" id="GO:0043138">
    <property type="term" value="F:3'-5' DNA helicase activity"/>
    <property type="evidence" value="ECO:0007669"/>
    <property type="project" value="UniProtKB-EC"/>
</dbReference>
<keyword evidence="6" id="KW-0732">Signal</keyword>
<evidence type="ECO:0000256" key="4">
    <source>
        <dbReference type="ARBA" id="ARBA00034617"/>
    </source>
</evidence>
<keyword evidence="2" id="KW-0547">Nucleotide-binding</keyword>
<keyword evidence="10" id="KW-1185">Reference proteome</keyword>
<keyword evidence="9" id="KW-0378">Hydrolase</keyword>
<evidence type="ECO:0000313" key="9">
    <source>
        <dbReference type="EMBL" id="KAJ7354352.1"/>
    </source>
</evidence>
<reference evidence="9" key="1">
    <citation type="submission" date="2023-03" db="EMBL/GenBank/DDBJ databases">
        <title>Massive genome expansion in bonnet fungi (Mycena s.s.) driven by repeated elements and novel gene families across ecological guilds.</title>
        <authorList>
            <consortium name="Lawrence Berkeley National Laboratory"/>
            <person name="Harder C.B."/>
            <person name="Miyauchi S."/>
            <person name="Viragh M."/>
            <person name="Kuo A."/>
            <person name="Thoen E."/>
            <person name="Andreopoulos B."/>
            <person name="Lu D."/>
            <person name="Skrede I."/>
            <person name="Drula E."/>
            <person name="Henrissat B."/>
            <person name="Morin E."/>
            <person name="Kohler A."/>
            <person name="Barry K."/>
            <person name="LaButti K."/>
            <person name="Morin E."/>
            <person name="Salamov A."/>
            <person name="Lipzen A."/>
            <person name="Mereny Z."/>
            <person name="Hegedus B."/>
            <person name="Baldrian P."/>
            <person name="Stursova M."/>
            <person name="Weitz H."/>
            <person name="Taylor A."/>
            <person name="Grigoriev I.V."/>
            <person name="Nagy L.G."/>
            <person name="Martin F."/>
            <person name="Kauserud H."/>
        </authorList>
    </citation>
    <scope>NUCLEOTIDE SEQUENCE</scope>
    <source>
        <strain evidence="9">CBHHK002</strain>
    </source>
</reference>
<evidence type="ECO:0000313" key="10">
    <source>
        <dbReference type="Proteomes" id="UP001218218"/>
    </source>
</evidence>
<dbReference type="GO" id="GO:0016787">
    <property type="term" value="F:hydrolase activity"/>
    <property type="evidence" value="ECO:0007669"/>
    <property type="project" value="UniProtKB-KW"/>
</dbReference>
<dbReference type="Pfam" id="PF00271">
    <property type="entry name" value="Helicase_C"/>
    <property type="match status" value="1"/>
</dbReference>
<gene>
    <name evidence="9" type="ORF">DFH08DRAFT_984805</name>
</gene>
<dbReference type="Pfam" id="PF00270">
    <property type="entry name" value="DEAD"/>
    <property type="match status" value="1"/>
</dbReference>
<dbReference type="InterPro" id="IPR001650">
    <property type="entry name" value="Helicase_C-like"/>
</dbReference>
<sequence length="630" mass="70379">MPPRWPLFATFFLCILFGVDAFTFHSPKGFELVRRILLGALPTFEPHSYQLDGVCKVLDKVDLVAVTPTGSGKTGFLFLTIIVMIAIAKNPSLCPAVTFPKDPAIVVVCPTNSIEQQMEGNMAKLGIHALMINAETVAAARTRGEEDLWKRAREGISMLILGPEQLISRGFQDLLNYEPFYDRVCALGVDEIHLLAMWGLAFRKAFTQIGFMRARFRPGIPIIGLTATLLADPQIADAIFDFLGVNRGEFYLLRHSNARHDIQILFRTLYSGIDGLYFPELAWVLSNRDKTLIFGATISLVFRIKIYLDSHLPDSVDRDLRIRTYHSINWPEENLETIELFKSHPLCQIIICTNGLAQGNDIPVVKTVIQVGEPESAEMFVQKPGRARPNVENPRAIFYISALRTAKAMKVVSQTDAENTLDAKKEGTVAMDRPVAEIISGRCKPFIQDRLYRNPETDSPCLCHTCIASPPAARPTHCRCSDCLPEESDEVYVPKPKDKKPPSDIPQSQRLTKEMKEVGKTRLEEFRLAVWFAASDDASNLIPLADFLPDITIRSILDRFAMLKTSADVLDVVKNIAGMKDQDSALYEIITELGSTFAQMKRDKAAATKANKAAKAGQKNAMFPHNYIEF</sequence>
<dbReference type="InterPro" id="IPR011545">
    <property type="entry name" value="DEAD/DEAH_box_helicase_dom"/>
</dbReference>
<dbReference type="SUPFAM" id="SSF52540">
    <property type="entry name" value="P-loop containing nucleoside triphosphate hydrolases"/>
    <property type="match status" value="1"/>
</dbReference>
<dbReference type="PANTHER" id="PTHR13710">
    <property type="entry name" value="DNA HELICASE RECQ FAMILY MEMBER"/>
    <property type="match status" value="1"/>
</dbReference>
<dbReference type="InterPro" id="IPR014001">
    <property type="entry name" value="Helicase_ATP-bd"/>
</dbReference>
<dbReference type="InterPro" id="IPR027417">
    <property type="entry name" value="P-loop_NTPase"/>
</dbReference>
<dbReference type="EC" id="5.6.2.4" evidence="5"/>
<dbReference type="AlphaFoldDB" id="A0AAD7AC67"/>
<evidence type="ECO:0000256" key="1">
    <source>
        <dbReference type="ARBA" id="ARBA00005446"/>
    </source>
</evidence>
<dbReference type="PANTHER" id="PTHR13710:SF149">
    <property type="entry name" value="ATP-DEPENDENT DNA HELICASE TLH2"/>
    <property type="match status" value="1"/>
</dbReference>
<dbReference type="GO" id="GO:0009378">
    <property type="term" value="F:four-way junction helicase activity"/>
    <property type="evidence" value="ECO:0007669"/>
    <property type="project" value="TreeGrafter"/>
</dbReference>
<evidence type="ECO:0000256" key="6">
    <source>
        <dbReference type="SAM" id="SignalP"/>
    </source>
</evidence>
<dbReference type="GO" id="GO:0005737">
    <property type="term" value="C:cytoplasm"/>
    <property type="evidence" value="ECO:0007669"/>
    <property type="project" value="TreeGrafter"/>
</dbReference>
<dbReference type="GO" id="GO:0000724">
    <property type="term" value="P:double-strand break repair via homologous recombination"/>
    <property type="evidence" value="ECO:0007669"/>
    <property type="project" value="TreeGrafter"/>
</dbReference>